<dbReference type="GO" id="GO:0016810">
    <property type="term" value="F:hydrolase activity, acting on carbon-nitrogen (but not peptide) bonds"/>
    <property type="evidence" value="ECO:0007669"/>
    <property type="project" value="InterPro"/>
</dbReference>
<reference evidence="5" key="1">
    <citation type="submission" date="2018-08" db="EMBL/GenBank/DDBJ databases">
        <title>Thalassotalea euphylliae genome.</title>
        <authorList>
            <person name="Summers S."/>
            <person name="Rice S.A."/>
            <person name="Freckelton M.L."/>
            <person name="Nedved B.T."/>
            <person name="Hadfield M.G."/>
        </authorList>
    </citation>
    <scope>NUCLEOTIDE SEQUENCE [LARGE SCALE GENOMIC DNA]</scope>
    <source>
        <strain evidence="5">H3</strain>
    </source>
</reference>
<keyword evidence="2" id="KW-0732">Signal</keyword>
<dbReference type="InterPro" id="IPR051781">
    <property type="entry name" value="Metallo-dep_Hydrolase"/>
</dbReference>
<dbReference type="PANTHER" id="PTHR43135:SF3">
    <property type="entry name" value="ALPHA-D-RIBOSE 1-METHYLPHOSPHONATE 5-TRIPHOSPHATE DIPHOSPHATASE"/>
    <property type="match status" value="1"/>
</dbReference>
<dbReference type="RefSeq" id="WP_116014592.1">
    <property type="nucleotide sequence ID" value="NZ_QUOT01000001.1"/>
</dbReference>
<dbReference type="InterPro" id="IPR006680">
    <property type="entry name" value="Amidohydro-rel"/>
</dbReference>
<evidence type="ECO:0000313" key="5">
    <source>
        <dbReference type="Proteomes" id="UP000256899"/>
    </source>
</evidence>
<evidence type="ECO:0000256" key="2">
    <source>
        <dbReference type="SAM" id="SignalP"/>
    </source>
</evidence>
<dbReference type="Pfam" id="PF01979">
    <property type="entry name" value="Amidohydro_1"/>
    <property type="match status" value="1"/>
</dbReference>
<organism evidence="4 5">
    <name type="scientific">Thalassotalea euphylliae</name>
    <dbReference type="NCBI Taxonomy" id="1655234"/>
    <lineage>
        <taxon>Bacteria</taxon>
        <taxon>Pseudomonadati</taxon>
        <taxon>Pseudomonadota</taxon>
        <taxon>Gammaproteobacteria</taxon>
        <taxon>Alteromonadales</taxon>
        <taxon>Colwelliaceae</taxon>
        <taxon>Thalassotalea</taxon>
    </lineage>
</organism>
<evidence type="ECO:0000313" key="4">
    <source>
        <dbReference type="EMBL" id="REL30340.1"/>
    </source>
</evidence>
<dbReference type="AlphaFoldDB" id="A0A3E0U0W1"/>
<feature type="region of interest" description="Disordered" evidence="1">
    <location>
        <begin position="402"/>
        <end position="421"/>
    </location>
</feature>
<dbReference type="Proteomes" id="UP000256899">
    <property type="component" value="Unassembled WGS sequence"/>
</dbReference>
<sequence length="421" mass="44502">MTLRNKRFKSSLIALALAAASSAHAASVAITNAKVHTVTDAGVLENATVVIDNGVITAINPESVAADQVIDANGKVLTPGFISSMNQIGLVEVSAVAHSRDADAKKADITFDPSVAFNPKSSLISFTRKAGITANVTAPNGGDSMFKGQTFAAKLNGEFDSVFSAKNGVLVALGSESKGSRATNLLALTHKLEDAKKALDKAAKMAAKNGKGDKDKKEPKRSEQEINALLKGEKPLLVYVDRATDILAVLELKQRFNLDLVLLGAADAPLVAKQIADAEVPVVMGALRNLPGSFDSLHVNLANAGKLDKAGVNVVLTVDGDSHNAHQLRFDAGNAVANGMDYQEALAAVTANVADAFNLDTGRIAVGKPADIVLWSADPFELSTTVEQMWIDGEQQVLESRQDKLRERYTTSSEMPRAYTK</sequence>
<protein>
    <submittedName>
        <fullName evidence="4">Amidohydrolase</fullName>
    </submittedName>
</protein>
<evidence type="ECO:0000259" key="3">
    <source>
        <dbReference type="Pfam" id="PF01979"/>
    </source>
</evidence>
<proteinExistence type="predicted"/>
<dbReference type="EMBL" id="QUOT01000001">
    <property type="protein sequence ID" value="REL30340.1"/>
    <property type="molecule type" value="Genomic_DNA"/>
</dbReference>
<dbReference type="Gene3D" id="3.20.20.140">
    <property type="entry name" value="Metal-dependent hydrolases"/>
    <property type="match status" value="2"/>
</dbReference>
<keyword evidence="4" id="KW-0378">Hydrolase</keyword>
<keyword evidence="5" id="KW-1185">Reference proteome</keyword>
<dbReference type="PANTHER" id="PTHR43135">
    <property type="entry name" value="ALPHA-D-RIBOSE 1-METHYLPHOSPHONATE 5-TRIPHOSPHATE DIPHOSPHATASE"/>
    <property type="match status" value="1"/>
</dbReference>
<dbReference type="SUPFAM" id="SSF51556">
    <property type="entry name" value="Metallo-dependent hydrolases"/>
    <property type="match status" value="1"/>
</dbReference>
<name>A0A3E0U0W1_9GAMM</name>
<evidence type="ECO:0000256" key="1">
    <source>
        <dbReference type="SAM" id="MobiDB-lite"/>
    </source>
</evidence>
<feature type="domain" description="Amidohydrolase-related" evidence="3">
    <location>
        <begin position="188"/>
        <end position="394"/>
    </location>
</feature>
<comment type="caution">
    <text evidence="4">The sequence shown here is derived from an EMBL/GenBank/DDBJ whole genome shotgun (WGS) entry which is preliminary data.</text>
</comment>
<dbReference type="InterPro" id="IPR032466">
    <property type="entry name" value="Metal_Hydrolase"/>
</dbReference>
<dbReference type="InterPro" id="IPR011059">
    <property type="entry name" value="Metal-dep_hydrolase_composite"/>
</dbReference>
<feature type="chain" id="PRO_5017805811" evidence="2">
    <location>
        <begin position="26"/>
        <end position="421"/>
    </location>
</feature>
<accession>A0A3E0U0W1</accession>
<dbReference type="SUPFAM" id="SSF51338">
    <property type="entry name" value="Composite domain of metallo-dependent hydrolases"/>
    <property type="match status" value="1"/>
</dbReference>
<gene>
    <name evidence="4" type="ORF">DXX94_06240</name>
</gene>
<feature type="signal peptide" evidence="2">
    <location>
        <begin position="1"/>
        <end position="25"/>
    </location>
</feature>